<accession>K0REN2</accession>
<name>K0REN2_THAOC</name>
<organism evidence="2 3">
    <name type="scientific">Thalassiosira oceanica</name>
    <name type="common">Marine diatom</name>
    <dbReference type="NCBI Taxonomy" id="159749"/>
    <lineage>
        <taxon>Eukaryota</taxon>
        <taxon>Sar</taxon>
        <taxon>Stramenopiles</taxon>
        <taxon>Ochrophyta</taxon>
        <taxon>Bacillariophyta</taxon>
        <taxon>Coscinodiscophyceae</taxon>
        <taxon>Thalassiosirophycidae</taxon>
        <taxon>Thalassiosirales</taxon>
        <taxon>Thalassiosiraceae</taxon>
        <taxon>Thalassiosira</taxon>
    </lineage>
</organism>
<feature type="region of interest" description="Disordered" evidence="1">
    <location>
        <begin position="163"/>
        <end position="182"/>
    </location>
</feature>
<dbReference type="EMBL" id="AGNL01043199">
    <property type="protein sequence ID" value="EJK50674.1"/>
    <property type="molecule type" value="Genomic_DNA"/>
</dbReference>
<comment type="caution">
    <text evidence="2">The sequence shown here is derived from an EMBL/GenBank/DDBJ whole genome shotgun (WGS) entry which is preliminary data.</text>
</comment>
<reference evidence="2 3" key="1">
    <citation type="journal article" date="2012" name="Genome Biol.">
        <title>Genome and low-iron response of an oceanic diatom adapted to chronic iron limitation.</title>
        <authorList>
            <person name="Lommer M."/>
            <person name="Specht M."/>
            <person name="Roy A.S."/>
            <person name="Kraemer L."/>
            <person name="Andreson R."/>
            <person name="Gutowska M.A."/>
            <person name="Wolf J."/>
            <person name="Bergner S.V."/>
            <person name="Schilhabel M.B."/>
            <person name="Klostermeier U.C."/>
            <person name="Beiko R.G."/>
            <person name="Rosenstiel P."/>
            <person name="Hippler M."/>
            <person name="Laroche J."/>
        </authorList>
    </citation>
    <scope>NUCLEOTIDE SEQUENCE [LARGE SCALE GENOMIC DNA]</scope>
    <source>
        <strain evidence="2 3">CCMP1005</strain>
    </source>
</reference>
<dbReference type="AlphaFoldDB" id="K0REN2"/>
<evidence type="ECO:0000313" key="2">
    <source>
        <dbReference type="EMBL" id="EJK50674.1"/>
    </source>
</evidence>
<keyword evidence="3" id="KW-1185">Reference proteome</keyword>
<gene>
    <name evidence="2" type="ORF">THAOC_30287</name>
</gene>
<feature type="non-terminal residue" evidence="2">
    <location>
        <position position="1"/>
    </location>
</feature>
<proteinExistence type="predicted"/>
<dbReference type="Proteomes" id="UP000266841">
    <property type="component" value="Unassembled WGS sequence"/>
</dbReference>
<evidence type="ECO:0000313" key="3">
    <source>
        <dbReference type="Proteomes" id="UP000266841"/>
    </source>
</evidence>
<protein>
    <submittedName>
        <fullName evidence="2">Uncharacterized protein</fullName>
    </submittedName>
</protein>
<feature type="region of interest" description="Disordered" evidence="1">
    <location>
        <begin position="1"/>
        <end position="33"/>
    </location>
</feature>
<evidence type="ECO:0000256" key="1">
    <source>
        <dbReference type="SAM" id="MobiDB-lite"/>
    </source>
</evidence>
<sequence>TGRRACRAPTAEDKRGNGTGRRACGAPTAEDKNLTQQLRPVNTSCDRQAKPTPRPVHWIRSQLIGGAGSPELAHFNPLIKIYPGQSLRCAPASAPREEELAYIQTRSTGDAMNVVKKLSESYRFDREVLKRVAELLVYDAASLALAAQHSKPKFWTLLPSPSSPLELGTRSRHNTRSEHPSC</sequence>